<dbReference type="InterPro" id="IPR004360">
    <property type="entry name" value="Glyas_Fos-R_dOase_dom"/>
</dbReference>
<dbReference type="PROSITE" id="PS51819">
    <property type="entry name" value="VOC"/>
    <property type="match status" value="1"/>
</dbReference>
<dbReference type="Proteomes" id="UP000203589">
    <property type="component" value="Chromosome"/>
</dbReference>
<dbReference type="RefSeq" id="WP_094036644.1">
    <property type="nucleotide sequence ID" value="NZ_CP022540.1"/>
</dbReference>
<gene>
    <name evidence="2" type="ORF">ANTHELSMS3_04352</name>
</gene>
<evidence type="ECO:0000313" key="3">
    <source>
        <dbReference type="Proteomes" id="UP000203589"/>
    </source>
</evidence>
<evidence type="ECO:0000313" key="2">
    <source>
        <dbReference type="EMBL" id="ASP22955.1"/>
    </source>
</evidence>
<dbReference type="CDD" id="cd06587">
    <property type="entry name" value="VOC"/>
    <property type="match status" value="1"/>
</dbReference>
<dbReference type="Gene3D" id="3.10.180.10">
    <property type="entry name" value="2,3-Dihydroxybiphenyl 1,2-Dioxygenase, domain 1"/>
    <property type="match status" value="1"/>
</dbReference>
<dbReference type="Pfam" id="PF00903">
    <property type="entry name" value="Glyoxalase"/>
    <property type="match status" value="1"/>
</dbReference>
<dbReference type="KEGG" id="aht:ANTHELSMS3_04352"/>
<dbReference type="InterPro" id="IPR029068">
    <property type="entry name" value="Glyas_Bleomycin-R_OHBP_Dase"/>
</dbReference>
<reference evidence="2 3" key="1">
    <citation type="submission" date="2017-07" db="EMBL/GenBank/DDBJ databases">
        <title>Genome Sequence of Antarctobacter heliothermus Strain SMS3 Isolated from a culture of the Diatom Skeletonema marinoi.</title>
        <authorList>
            <person name="Topel M."/>
            <person name="Pinder M.I.M."/>
            <person name="Johansson O.N."/>
            <person name="Kourtchenko O."/>
            <person name="Godhe A."/>
            <person name="Clarke A.K."/>
        </authorList>
    </citation>
    <scope>NUCLEOTIDE SEQUENCE [LARGE SCALE GENOMIC DNA]</scope>
    <source>
        <strain evidence="2 3">SMS3</strain>
    </source>
</reference>
<feature type="domain" description="VOC" evidence="1">
    <location>
        <begin position="4"/>
        <end position="122"/>
    </location>
</feature>
<evidence type="ECO:0000259" key="1">
    <source>
        <dbReference type="PROSITE" id="PS51819"/>
    </source>
</evidence>
<dbReference type="OrthoDB" id="2719609at2"/>
<name>A0A222E9R2_9RHOB</name>
<sequence>MELGAFSVSLSVKDLVVSQRFYEALGFEQVSGVAEEGWVVLRNGTTVIGLFQDMFKGNMLTFNPGWLRGGEALDTFTDIREIQAQLRAEGIEPEERLDEGDIGPAYMTLVDPDGNKIFIDQHVPAPSRD</sequence>
<dbReference type="EMBL" id="CP022540">
    <property type="protein sequence ID" value="ASP22955.1"/>
    <property type="molecule type" value="Genomic_DNA"/>
</dbReference>
<keyword evidence="3" id="KW-1185">Reference proteome</keyword>
<dbReference type="AlphaFoldDB" id="A0A222E9R2"/>
<accession>A0A222E9R2</accession>
<organism evidence="2 3">
    <name type="scientific">Antarctobacter heliothermus</name>
    <dbReference type="NCBI Taxonomy" id="74033"/>
    <lineage>
        <taxon>Bacteria</taxon>
        <taxon>Pseudomonadati</taxon>
        <taxon>Pseudomonadota</taxon>
        <taxon>Alphaproteobacteria</taxon>
        <taxon>Rhodobacterales</taxon>
        <taxon>Roseobacteraceae</taxon>
        <taxon>Antarctobacter</taxon>
    </lineage>
</organism>
<proteinExistence type="predicted"/>
<dbReference type="InterPro" id="IPR037523">
    <property type="entry name" value="VOC_core"/>
</dbReference>
<protein>
    <submittedName>
        <fullName evidence="2">Glyoxalase</fullName>
    </submittedName>
</protein>
<dbReference type="SUPFAM" id="SSF54593">
    <property type="entry name" value="Glyoxalase/Bleomycin resistance protein/Dihydroxybiphenyl dioxygenase"/>
    <property type="match status" value="1"/>
</dbReference>